<protein>
    <submittedName>
        <fullName evidence="1">Uncharacterized protein</fullName>
    </submittedName>
</protein>
<sequence length="266" mass="28517">MANTFNVDELIIDHVLSGTMFDKSTGAPKFCLKMIEEPTLELGGEKVYADDPLGQHIAAFNRSKTATFSGSNSLFSLGLMAEQVGAAKKVGTSESKIQAMRREQLQVTGGKVTLKDTPVTGTISIGKMNASKSLTGEYIKIGTASSAGEASVSAKVITMPTSGVSDGDFVCVYYKTEMENAVQITNYADAVTSAGEFWIEVLFSDKCNQALQYYGFVVFPNAVLDNNASINLTTDGKHPFSLEAMVDYCGTNQNLFYIVVPDNDAA</sequence>
<organism evidence="1 2">
    <name type="scientific">Butyricicoccus intestinisimiae</name>
    <dbReference type="NCBI Taxonomy" id="2841509"/>
    <lineage>
        <taxon>Bacteria</taxon>
        <taxon>Bacillati</taxon>
        <taxon>Bacillota</taxon>
        <taxon>Clostridia</taxon>
        <taxon>Eubacteriales</taxon>
        <taxon>Butyricicoccaceae</taxon>
        <taxon>Butyricicoccus</taxon>
    </lineage>
</organism>
<proteinExistence type="predicted"/>
<evidence type="ECO:0000313" key="2">
    <source>
        <dbReference type="Proteomes" id="UP000783588"/>
    </source>
</evidence>
<reference evidence="1 2" key="1">
    <citation type="submission" date="2021-06" db="EMBL/GenBank/DDBJ databases">
        <authorList>
            <person name="Sun Q."/>
            <person name="Li D."/>
        </authorList>
    </citation>
    <scope>NUCLEOTIDE SEQUENCE [LARGE SCALE GENOMIC DNA]</scope>
    <source>
        <strain evidence="1 2">MSJd-7</strain>
    </source>
</reference>
<comment type="caution">
    <text evidence="1">The sequence shown here is derived from an EMBL/GenBank/DDBJ whole genome shotgun (WGS) entry which is preliminary data.</text>
</comment>
<dbReference type="Proteomes" id="UP000783588">
    <property type="component" value="Unassembled WGS sequence"/>
</dbReference>
<name>A0ABS6EUC7_9FIRM</name>
<dbReference type="RefSeq" id="WP_216471000.1">
    <property type="nucleotide sequence ID" value="NZ_JAHLQI010000007.1"/>
</dbReference>
<keyword evidence="2" id="KW-1185">Reference proteome</keyword>
<dbReference type="EMBL" id="JAHLQI010000007">
    <property type="protein sequence ID" value="MBU5491286.1"/>
    <property type="molecule type" value="Genomic_DNA"/>
</dbReference>
<evidence type="ECO:0000313" key="1">
    <source>
        <dbReference type="EMBL" id="MBU5491286.1"/>
    </source>
</evidence>
<gene>
    <name evidence="1" type="ORF">KQI75_11775</name>
</gene>
<accession>A0ABS6EUC7</accession>